<reference evidence="2" key="1">
    <citation type="submission" date="2020-03" db="EMBL/GenBank/DDBJ databases">
        <title>Roseovarius gahaiensis sp. nov., isolated from Gahai Saline Lake, China.</title>
        <authorList>
            <person name="Sun X."/>
        </authorList>
    </citation>
    <scope>NUCLEOTIDE SEQUENCE</scope>
    <source>
        <strain evidence="2">GH877</strain>
    </source>
</reference>
<evidence type="ECO:0000256" key="1">
    <source>
        <dbReference type="SAM" id="SignalP"/>
    </source>
</evidence>
<protein>
    <recommendedName>
        <fullName evidence="4">DUF2946 domain-containing protein</fullName>
    </recommendedName>
</protein>
<dbReference type="AlphaFoldDB" id="A0A967EEK8"/>
<comment type="caution">
    <text evidence="2">The sequence shown here is derived from an EMBL/GenBank/DDBJ whole genome shotgun (WGS) entry which is preliminary data.</text>
</comment>
<evidence type="ECO:0008006" key="4">
    <source>
        <dbReference type="Google" id="ProtNLM"/>
    </source>
</evidence>
<accession>A0A967EEK8</accession>
<keyword evidence="1" id="KW-0732">Signal</keyword>
<dbReference type="EMBL" id="JAAORB010000011">
    <property type="protein sequence ID" value="NHQ74388.1"/>
    <property type="molecule type" value="Genomic_DNA"/>
</dbReference>
<gene>
    <name evidence="2" type="ORF">HAT86_07900</name>
</gene>
<name>A0A967EEK8_9RHOB</name>
<organism evidence="2 3">
    <name type="scientific">Roseovarius gahaiensis</name>
    <dbReference type="NCBI Taxonomy" id="2716691"/>
    <lineage>
        <taxon>Bacteria</taxon>
        <taxon>Pseudomonadati</taxon>
        <taxon>Pseudomonadota</taxon>
        <taxon>Alphaproteobacteria</taxon>
        <taxon>Rhodobacterales</taxon>
        <taxon>Roseobacteraceae</taxon>
        <taxon>Roseovarius</taxon>
    </lineage>
</organism>
<sequence length="115" mass="11685">MRKAQPFIAVALSALLVLTGHSMAQARMAPGPQGHIVLCTSTGPLAVLVDVDGQPTGPAHICPDCAISLFQAVVDAGPNMAAPTAWIKAEAVGFKLVFHTPEAGPAVARGPPARA</sequence>
<feature type="signal peptide" evidence="1">
    <location>
        <begin position="1"/>
        <end position="24"/>
    </location>
</feature>
<evidence type="ECO:0000313" key="3">
    <source>
        <dbReference type="Proteomes" id="UP000639775"/>
    </source>
</evidence>
<dbReference type="Proteomes" id="UP000639775">
    <property type="component" value="Unassembled WGS sequence"/>
</dbReference>
<evidence type="ECO:0000313" key="2">
    <source>
        <dbReference type="EMBL" id="NHQ74388.1"/>
    </source>
</evidence>
<keyword evidence="3" id="KW-1185">Reference proteome</keyword>
<proteinExistence type="predicted"/>
<feature type="chain" id="PRO_5037607384" description="DUF2946 domain-containing protein" evidence="1">
    <location>
        <begin position="25"/>
        <end position="115"/>
    </location>
</feature>
<dbReference type="RefSeq" id="WP_167195476.1">
    <property type="nucleotide sequence ID" value="NZ_JAAORB010000011.1"/>
</dbReference>